<proteinExistence type="inferred from homology"/>
<dbReference type="Gene3D" id="3.20.20.80">
    <property type="entry name" value="Glycosidases"/>
    <property type="match status" value="1"/>
</dbReference>
<evidence type="ECO:0000313" key="2">
    <source>
        <dbReference type="EMBL" id="KRM26256.1"/>
    </source>
</evidence>
<accession>A0A0R1X8D5</accession>
<evidence type="ECO:0000313" key="3">
    <source>
        <dbReference type="Proteomes" id="UP000050949"/>
    </source>
</evidence>
<dbReference type="Pfam" id="PF01183">
    <property type="entry name" value="Glyco_hydro_25"/>
    <property type="match status" value="1"/>
</dbReference>
<gene>
    <name evidence="2" type="ORF">FC91_GL000084</name>
</gene>
<dbReference type="GO" id="GO:0003796">
    <property type="term" value="F:lysozyme activity"/>
    <property type="evidence" value="ECO:0007669"/>
    <property type="project" value="InterPro"/>
</dbReference>
<name>A0A0R1X8D5_9LACO</name>
<reference evidence="2 3" key="1">
    <citation type="journal article" date="2015" name="Genome Announc.">
        <title>Expanding the biotechnology potential of lactobacilli through comparative genomics of 213 strains and associated genera.</title>
        <authorList>
            <person name="Sun Z."/>
            <person name="Harris H.M."/>
            <person name="McCann A."/>
            <person name="Guo C."/>
            <person name="Argimon S."/>
            <person name="Zhang W."/>
            <person name="Yang X."/>
            <person name="Jeffery I.B."/>
            <person name="Cooney J.C."/>
            <person name="Kagawa T.F."/>
            <person name="Liu W."/>
            <person name="Song Y."/>
            <person name="Salvetti E."/>
            <person name="Wrobel A."/>
            <person name="Rasinkangas P."/>
            <person name="Parkhill J."/>
            <person name="Rea M.C."/>
            <person name="O'Sullivan O."/>
            <person name="Ritari J."/>
            <person name="Douillard F.P."/>
            <person name="Paul Ross R."/>
            <person name="Yang R."/>
            <person name="Briner A.E."/>
            <person name="Felis G.E."/>
            <person name="de Vos W.M."/>
            <person name="Barrangou R."/>
            <person name="Klaenhammer T.R."/>
            <person name="Caufield P.W."/>
            <person name="Cui Y."/>
            <person name="Zhang H."/>
            <person name="O'Toole P.W."/>
        </authorList>
    </citation>
    <scope>NUCLEOTIDE SEQUENCE [LARGE SCALE GENOMIC DNA]</scope>
    <source>
        <strain evidence="2 3">DSM 16991</strain>
    </source>
</reference>
<dbReference type="AlphaFoldDB" id="A0A0R1X8D5"/>
<dbReference type="SUPFAM" id="SSF51445">
    <property type="entry name" value="(Trans)glycosidases"/>
    <property type="match status" value="1"/>
</dbReference>
<comment type="similarity">
    <text evidence="1">Belongs to the glycosyl hydrolase 25 family.</text>
</comment>
<dbReference type="PROSITE" id="PS51904">
    <property type="entry name" value="GLYCOSYL_HYDROL_F25_2"/>
    <property type="match status" value="1"/>
</dbReference>
<dbReference type="RefSeq" id="WP_051225356.1">
    <property type="nucleotide sequence ID" value="NZ_AUEH01000033.1"/>
</dbReference>
<dbReference type="Proteomes" id="UP000050949">
    <property type="component" value="Unassembled WGS sequence"/>
</dbReference>
<sequence>MRRPDPIYTNTFRRHWVWWLLLLLAVIIAGVLAWRYFAPVDLTRGEYPVNGTLVSQEDGTIDFPSLKKAGARFAYIHAAQGASYQDDRVGENLASAQGAQLAVGVEHALSFDTTPAAQMANLTKAVAGNWGNLPVAVTLSLYGTYESTPPDRARVTALLNSMQSLLQKNGRSMIVRTTTELADRYALTGHYALWYSDAQTAAKTVLFVQRGKFPHNTALPLVTFNGDRTRWQQQFHVTLTALALAGARP</sequence>
<evidence type="ECO:0008006" key="4">
    <source>
        <dbReference type="Google" id="ProtNLM"/>
    </source>
</evidence>
<dbReference type="EMBL" id="AZFW01000079">
    <property type="protein sequence ID" value="KRM26256.1"/>
    <property type="molecule type" value="Genomic_DNA"/>
</dbReference>
<dbReference type="InterPro" id="IPR017853">
    <property type="entry name" value="GH"/>
</dbReference>
<dbReference type="GO" id="GO:0016998">
    <property type="term" value="P:cell wall macromolecule catabolic process"/>
    <property type="evidence" value="ECO:0007669"/>
    <property type="project" value="InterPro"/>
</dbReference>
<dbReference type="eggNOG" id="COG3757">
    <property type="taxonomic scope" value="Bacteria"/>
</dbReference>
<comment type="caution">
    <text evidence="2">The sequence shown here is derived from an EMBL/GenBank/DDBJ whole genome shotgun (WGS) entry which is preliminary data.</text>
</comment>
<protein>
    <recommendedName>
        <fullName evidence="4">Lysozyme</fullName>
    </recommendedName>
</protein>
<dbReference type="OrthoDB" id="2151413at2"/>
<dbReference type="GO" id="GO:0009253">
    <property type="term" value="P:peptidoglycan catabolic process"/>
    <property type="evidence" value="ECO:0007669"/>
    <property type="project" value="InterPro"/>
</dbReference>
<evidence type="ECO:0000256" key="1">
    <source>
        <dbReference type="ARBA" id="ARBA00010646"/>
    </source>
</evidence>
<dbReference type="PATRIC" id="fig|1122147.4.peg.86"/>
<organism evidence="2 3">
    <name type="scientific">Schleiferilactobacillus harbinensis DSM 16991</name>
    <dbReference type="NCBI Taxonomy" id="1122147"/>
    <lineage>
        <taxon>Bacteria</taxon>
        <taxon>Bacillati</taxon>
        <taxon>Bacillota</taxon>
        <taxon>Bacilli</taxon>
        <taxon>Lactobacillales</taxon>
        <taxon>Lactobacillaceae</taxon>
        <taxon>Schleiferilactobacillus</taxon>
    </lineage>
</organism>
<dbReference type="InterPro" id="IPR002053">
    <property type="entry name" value="Glyco_hydro_25"/>
</dbReference>